<dbReference type="SUPFAM" id="SSF103196">
    <property type="entry name" value="Roadblock/LC7 domain"/>
    <property type="match status" value="1"/>
</dbReference>
<evidence type="ECO:0000259" key="2">
    <source>
        <dbReference type="SMART" id="SM00960"/>
    </source>
</evidence>
<dbReference type="OrthoDB" id="9985637at2759"/>
<reference evidence="3 4" key="1">
    <citation type="submission" date="2017-06" db="EMBL/GenBank/DDBJ databases">
        <title>Ant-infecting Ophiocordyceps genomes reveal a high diversity of potential behavioral manipulation genes and a possible major role for enterotoxins.</title>
        <authorList>
            <person name="De Bekker C."/>
            <person name="Evans H.C."/>
            <person name="Brachmann A."/>
            <person name="Hughes D.P."/>
        </authorList>
    </citation>
    <scope>NUCLEOTIDE SEQUENCE [LARGE SCALE GENOMIC DNA]</scope>
    <source>
        <strain evidence="3 4">Map64</strain>
    </source>
</reference>
<sequence length="138" mass="14943">MADSLESSQANGQAALNEKLDRLAKKPGVKACIVLDRINGNVLKTSGDASALRTVKDGDTAVANPLPNDPLAEEKESRGVDDFAAMIWSFVNNAGQLVHQMNADDDMRHVRLRTKNQEITIVLDPKYLLTAILHAPPA</sequence>
<evidence type="ECO:0000256" key="1">
    <source>
        <dbReference type="ARBA" id="ARBA00007191"/>
    </source>
</evidence>
<dbReference type="Proteomes" id="UP000226192">
    <property type="component" value="Unassembled WGS sequence"/>
</dbReference>
<evidence type="ECO:0000313" key="3">
    <source>
        <dbReference type="EMBL" id="PHH63530.1"/>
    </source>
</evidence>
<feature type="domain" description="Roadblock/LAMTOR2" evidence="2">
    <location>
        <begin position="16"/>
        <end position="133"/>
    </location>
</feature>
<gene>
    <name evidence="3" type="ORF">CDD81_5717</name>
</gene>
<dbReference type="Gene3D" id="3.30.450.30">
    <property type="entry name" value="Dynein light chain 2a, cytoplasmic"/>
    <property type="match status" value="1"/>
</dbReference>
<protein>
    <recommendedName>
        <fullName evidence="2">Roadblock/LAMTOR2 domain-containing protein</fullName>
    </recommendedName>
</protein>
<comment type="caution">
    <text evidence="3">The sequence shown here is derived from an EMBL/GenBank/DDBJ whole genome shotgun (WGS) entry which is preliminary data.</text>
</comment>
<keyword evidence="4" id="KW-1185">Reference proteome</keyword>
<dbReference type="InterPro" id="IPR004942">
    <property type="entry name" value="Roadblock/LAMTOR2_dom"/>
</dbReference>
<name>A0A2C5Y7W3_9HYPO</name>
<accession>A0A2C5Y7W3</accession>
<dbReference type="EMBL" id="NJET01000047">
    <property type="protein sequence ID" value="PHH63530.1"/>
    <property type="molecule type" value="Genomic_DNA"/>
</dbReference>
<dbReference type="PANTHER" id="PTHR10779">
    <property type="entry name" value="DYNEIN LIGHT CHAIN ROADBLOCK"/>
    <property type="match status" value="1"/>
</dbReference>
<dbReference type="STRING" id="1399860.A0A2C5Y7W3"/>
<dbReference type="AlphaFoldDB" id="A0A2C5Y7W3"/>
<organism evidence="3 4">
    <name type="scientific">Ophiocordyceps australis</name>
    <dbReference type="NCBI Taxonomy" id="1399860"/>
    <lineage>
        <taxon>Eukaryota</taxon>
        <taxon>Fungi</taxon>
        <taxon>Dikarya</taxon>
        <taxon>Ascomycota</taxon>
        <taxon>Pezizomycotina</taxon>
        <taxon>Sordariomycetes</taxon>
        <taxon>Hypocreomycetidae</taxon>
        <taxon>Hypocreales</taxon>
        <taxon>Ophiocordycipitaceae</taxon>
        <taxon>Ophiocordyceps</taxon>
    </lineage>
</organism>
<comment type="similarity">
    <text evidence="1">Belongs to the GAMAD family.</text>
</comment>
<proteinExistence type="inferred from homology"/>
<dbReference type="SMART" id="SM00960">
    <property type="entry name" value="Robl_LC7"/>
    <property type="match status" value="1"/>
</dbReference>
<evidence type="ECO:0000313" key="4">
    <source>
        <dbReference type="Proteomes" id="UP000226192"/>
    </source>
</evidence>